<name>A0A401HBG5_AERPX</name>
<dbReference type="AlphaFoldDB" id="A0A401HBG5"/>
<proteinExistence type="predicted"/>
<gene>
    <name evidence="1" type="ORF">apy_13840</name>
</gene>
<comment type="caution">
    <text evidence="1">The sequence shown here is derived from an EMBL/GenBank/DDBJ whole genome shotgun (WGS) entry which is preliminary data.</text>
</comment>
<sequence>MPVFPTSISKLNITVGGVPVESSVSRRIASPVLYRELVVLSRKALEIDSEIALLGNEEEDVIDYIVLTAARRIVASDLAEILEYLSSVGEEDEIRADAATTSETASVA</sequence>
<protein>
    <submittedName>
        <fullName evidence="1">Uncharacterized protein</fullName>
    </submittedName>
</protein>
<accession>A0A401HBG5</accession>
<evidence type="ECO:0000313" key="2">
    <source>
        <dbReference type="Proteomes" id="UP000291213"/>
    </source>
</evidence>
<reference evidence="1 2" key="1">
    <citation type="submission" date="2017-02" db="EMBL/GenBank/DDBJ databases">
        <title>isolation and characterization of a novel temperate virus Aeropyrum globular virus 1 infecting hyperthermophilic archaeon Aeropyrum.</title>
        <authorList>
            <person name="Yumiya M."/>
            <person name="Yoshida T."/>
            <person name="Sako Y."/>
        </authorList>
    </citation>
    <scope>NUCLEOTIDE SEQUENCE [LARGE SCALE GENOMIC DNA]</scope>
    <source>
        <strain evidence="1 2">YK1-12-2013</strain>
    </source>
</reference>
<dbReference type="EMBL" id="BDMD01000081">
    <property type="protein sequence ID" value="GBF09659.1"/>
    <property type="molecule type" value="Genomic_DNA"/>
</dbReference>
<evidence type="ECO:0000313" key="1">
    <source>
        <dbReference type="EMBL" id="GBF09659.1"/>
    </source>
</evidence>
<dbReference type="Proteomes" id="UP000291213">
    <property type="component" value="Unassembled WGS sequence"/>
</dbReference>
<organism evidence="1 2">
    <name type="scientific">Aeropyrum pernix</name>
    <dbReference type="NCBI Taxonomy" id="56636"/>
    <lineage>
        <taxon>Archaea</taxon>
        <taxon>Thermoproteota</taxon>
        <taxon>Thermoprotei</taxon>
        <taxon>Desulfurococcales</taxon>
        <taxon>Desulfurococcaceae</taxon>
        <taxon>Aeropyrum</taxon>
    </lineage>
</organism>